<name>A0A067PES7_9AGAM</name>
<evidence type="ECO:0000313" key="4">
    <source>
        <dbReference type="Proteomes" id="UP000027265"/>
    </source>
</evidence>
<evidence type="ECO:0000256" key="2">
    <source>
        <dbReference type="SAM" id="Phobius"/>
    </source>
</evidence>
<evidence type="ECO:0000256" key="1">
    <source>
        <dbReference type="SAM" id="MobiDB-lite"/>
    </source>
</evidence>
<protein>
    <submittedName>
        <fullName evidence="3">Uncharacterized protein</fullName>
    </submittedName>
</protein>
<organism evidence="3 4">
    <name type="scientific">Jaapia argillacea MUCL 33604</name>
    <dbReference type="NCBI Taxonomy" id="933084"/>
    <lineage>
        <taxon>Eukaryota</taxon>
        <taxon>Fungi</taxon>
        <taxon>Dikarya</taxon>
        <taxon>Basidiomycota</taxon>
        <taxon>Agaricomycotina</taxon>
        <taxon>Agaricomycetes</taxon>
        <taxon>Agaricomycetidae</taxon>
        <taxon>Jaapiales</taxon>
        <taxon>Jaapiaceae</taxon>
        <taxon>Jaapia</taxon>
    </lineage>
</organism>
<feature type="transmembrane region" description="Helical" evidence="2">
    <location>
        <begin position="310"/>
        <end position="329"/>
    </location>
</feature>
<feature type="region of interest" description="Disordered" evidence="1">
    <location>
        <begin position="207"/>
        <end position="259"/>
    </location>
</feature>
<gene>
    <name evidence="3" type="ORF">JAAARDRAFT_165583</name>
</gene>
<accession>A0A067PES7</accession>
<dbReference type="EMBL" id="KL197782">
    <property type="protein sequence ID" value="KDQ49512.1"/>
    <property type="molecule type" value="Genomic_DNA"/>
</dbReference>
<feature type="compositionally biased region" description="Basic and acidic residues" evidence="1">
    <location>
        <begin position="208"/>
        <end position="236"/>
    </location>
</feature>
<keyword evidence="2" id="KW-1133">Transmembrane helix</keyword>
<feature type="transmembrane region" description="Helical" evidence="2">
    <location>
        <begin position="359"/>
        <end position="380"/>
    </location>
</feature>
<sequence length="473" mass="53170">MSTCENIHHCRTMVGIISSCLTTVFTCTWVAIHPNIPAPYEISLEITLRHIGVMLCALIAPELMIVWAMRQWFAAGRIAKKYEARKWTRTHGFFVQMGGFMLVDDQGRPIQPLILDDLDDLDGSEFPQITEIEIQDRSKRDPLSKALIMVQTTWFILQCVARSLQQLPITELESATLAFTILNFATYALWWSKPVDVRCPYPVRKNRKPEIAPRDESKEESTEKPKGGSEGSHEGSDREEEGNDGLKGEGSSSKGYKEVNLNEFDAEKGEDDDERGGGFSAAVGRIHSKARNWLAELWSFVKMGSPVERILVIPFLPFVAVPMELLISISDMDVSDPDDRKEQKRVPTFYAGETTDSELTQLILISSFIATAFGAIHCLAWHVQVQSPTQLLLWRVSSVTITSMPILTVFAYKSKSADMLYPLEDVVEMLLLLSPSMYIAARITLFVLTFTSLRSIPPGAYETVVWTTFVPHL</sequence>
<keyword evidence="2" id="KW-0812">Transmembrane</keyword>
<proteinExistence type="predicted"/>
<feature type="transmembrane region" description="Helical" evidence="2">
    <location>
        <begin position="52"/>
        <end position="73"/>
    </location>
</feature>
<feature type="transmembrane region" description="Helical" evidence="2">
    <location>
        <begin position="392"/>
        <end position="412"/>
    </location>
</feature>
<keyword evidence="2" id="KW-0472">Membrane</keyword>
<feature type="transmembrane region" description="Helical" evidence="2">
    <location>
        <begin position="12"/>
        <end position="32"/>
    </location>
</feature>
<dbReference type="Proteomes" id="UP000027265">
    <property type="component" value="Unassembled WGS sequence"/>
</dbReference>
<dbReference type="AlphaFoldDB" id="A0A067PES7"/>
<dbReference type="InParanoid" id="A0A067PES7"/>
<keyword evidence="4" id="KW-1185">Reference proteome</keyword>
<reference evidence="4" key="1">
    <citation type="journal article" date="2014" name="Proc. Natl. Acad. Sci. U.S.A.">
        <title>Extensive sampling of basidiomycete genomes demonstrates inadequacy of the white-rot/brown-rot paradigm for wood decay fungi.</title>
        <authorList>
            <person name="Riley R."/>
            <person name="Salamov A.A."/>
            <person name="Brown D.W."/>
            <person name="Nagy L.G."/>
            <person name="Floudas D."/>
            <person name="Held B.W."/>
            <person name="Levasseur A."/>
            <person name="Lombard V."/>
            <person name="Morin E."/>
            <person name="Otillar R."/>
            <person name="Lindquist E.A."/>
            <person name="Sun H."/>
            <person name="LaButti K.M."/>
            <person name="Schmutz J."/>
            <person name="Jabbour D."/>
            <person name="Luo H."/>
            <person name="Baker S.E."/>
            <person name="Pisabarro A.G."/>
            <person name="Walton J.D."/>
            <person name="Blanchette R.A."/>
            <person name="Henrissat B."/>
            <person name="Martin F."/>
            <person name="Cullen D."/>
            <person name="Hibbett D.S."/>
            <person name="Grigoriev I.V."/>
        </authorList>
    </citation>
    <scope>NUCLEOTIDE SEQUENCE [LARGE SCALE GENOMIC DNA]</scope>
    <source>
        <strain evidence="4">MUCL 33604</strain>
    </source>
</reference>
<dbReference type="PANTHER" id="PTHR35043:SF7">
    <property type="entry name" value="TRANSCRIPTION FACTOR DOMAIN-CONTAINING PROTEIN"/>
    <property type="match status" value="1"/>
</dbReference>
<dbReference type="OrthoDB" id="9451547at2759"/>
<dbReference type="PANTHER" id="PTHR35043">
    <property type="entry name" value="TRANSCRIPTION FACTOR DOMAIN-CONTAINING PROTEIN"/>
    <property type="match status" value="1"/>
</dbReference>
<evidence type="ECO:0000313" key="3">
    <source>
        <dbReference type="EMBL" id="KDQ49512.1"/>
    </source>
</evidence>
<dbReference type="HOGENOM" id="CLU_022883_6_1_1"/>
<feature type="transmembrane region" description="Helical" evidence="2">
    <location>
        <begin position="432"/>
        <end position="453"/>
    </location>
</feature>